<gene>
    <name evidence="2" type="ORF">BDW42DRAFT_167794</name>
</gene>
<evidence type="ECO:0000313" key="3">
    <source>
        <dbReference type="Proteomes" id="UP000235023"/>
    </source>
</evidence>
<keyword evidence="1" id="KW-0812">Transmembrane</keyword>
<accession>A0A2J5HX10</accession>
<dbReference type="AlphaFoldDB" id="A0A2J5HX10"/>
<sequence length="82" mass="9483">MLYSPPGHVCNSDRKTTQEKQKRQSCIVRIPCVVVWVYPDACHLSRELNVIVIVIVISWFASSVAGLTGWRMRYKCLYICYC</sequence>
<dbReference type="Proteomes" id="UP000235023">
    <property type="component" value="Unassembled WGS sequence"/>
</dbReference>
<dbReference type="EMBL" id="KZ559531">
    <property type="protein sequence ID" value="PLN81983.1"/>
    <property type="molecule type" value="Genomic_DNA"/>
</dbReference>
<protein>
    <submittedName>
        <fullName evidence="2">Uncharacterized protein</fullName>
    </submittedName>
</protein>
<organism evidence="2 3">
    <name type="scientific">Aspergillus taichungensis</name>
    <dbReference type="NCBI Taxonomy" id="482145"/>
    <lineage>
        <taxon>Eukaryota</taxon>
        <taxon>Fungi</taxon>
        <taxon>Dikarya</taxon>
        <taxon>Ascomycota</taxon>
        <taxon>Pezizomycotina</taxon>
        <taxon>Eurotiomycetes</taxon>
        <taxon>Eurotiomycetidae</taxon>
        <taxon>Eurotiales</taxon>
        <taxon>Aspergillaceae</taxon>
        <taxon>Aspergillus</taxon>
        <taxon>Aspergillus subgen. Circumdati</taxon>
    </lineage>
</organism>
<keyword evidence="1" id="KW-1133">Transmembrane helix</keyword>
<evidence type="ECO:0000313" key="2">
    <source>
        <dbReference type="EMBL" id="PLN81983.1"/>
    </source>
</evidence>
<evidence type="ECO:0000256" key="1">
    <source>
        <dbReference type="SAM" id="Phobius"/>
    </source>
</evidence>
<proteinExistence type="predicted"/>
<name>A0A2J5HX10_9EURO</name>
<reference evidence="3" key="1">
    <citation type="submission" date="2017-12" db="EMBL/GenBank/DDBJ databases">
        <authorList>
            <consortium name="DOE Joint Genome Institute"/>
            <person name="Mondo S.J."/>
            <person name="Kjaerbolling I."/>
            <person name="Vesth T.C."/>
            <person name="Frisvad J.C."/>
            <person name="Nybo J.L."/>
            <person name="Theobald S."/>
            <person name="Kuo A."/>
            <person name="Bowyer P."/>
            <person name="Matsuda Y."/>
            <person name="Lyhne E.K."/>
            <person name="Kogle M.E."/>
            <person name="Clum A."/>
            <person name="Lipzen A."/>
            <person name="Salamov A."/>
            <person name="Ngan C.Y."/>
            <person name="Daum C."/>
            <person name="Chiniquy J."/>
            <person name="Barry K."/>
            <person name="LaButti K."/>
            <person name="Haridas S."/>
            <person name="Simmons B.A."/>
            <person name="Magnuson J.K."/>
            <person name="Mortensen U.H."/>
            <person name="Larsen T.O."/>
            <person name="Grigoriev I.V."/>
            <person name="Baker S.E."/>
            <person name="Andersen M.R."/>
            <person name="Nordberg H.P."/>
            <person name="Cantor M.N."/>
            <person name="Hua S.X."/>
        </authorList>
    </citation>
    <scope>NUCLEOTIDE SEQUENCE [LARGE SCALE GENOMIC DNA]</scope>
    <source>
        <strain evidence="3">IBT 19404</strain>
    </source>
</reference>
<feature type="transmembrane region" description="Helical" evidence="1">
    <location>
        <begin position="48"/>
        <end position="70"/>
    </location>
</feature>
<keyword evidence="3" id="KW-1185">Reference proteome</keyword>
<keyword evidence="1" id="KW-0472">Membrane</keyword>